<name>A0A4Y2PSN9_ARAVE</name>
<keyword evidence="4" id="KW-1185">Reference proteome</keyword>
<accession>A0A4Y2PSN9</accession>
<dbReference type="EMBL" id="BGPR01011817">
    <property type="protein sequence ID" value="GBN53116.1"/>
    <property type="molecule type" value="Genomic_DNA"/>
</dbReference>
<dbReference type="AlphaFoldDB" id="A0A4Y2PSN9"/>
<sequence length="457" mass="51569">MGYPHKFEIYSGQENLEKVPGEPDLGATGNVVVRLLRGVPRMINHIIYFDNFYTSLPLVYFLAKQGIHTVGSVQQNRIPNNKLPDRKTFMKKSVPQGSYEERVSTLDGVDMSCVAWKDNKVVTLLSTHSGALPVTEVSRYDKAKKETIGITCPFIVQEYNKHMGGVDLMDSFLGRNHITIRSKKWYLRIFFHLLDLAVINAWVIYRKNAMERNHHKKNLLTMSQFRNELAFVLCNKGTSKETKRGRLSTLEDELQSKRKKASPPPKDIRTDGAEHWPTVGGSLRCKYPKCKGICYKYSKLLVRSLERNVISFQPACILTHFSLTETFATSSSSDQLPSSHCGRSSKVVSNGSTTYRSASNSLLARTVDRTPKTFAFQGDPSRPTQPPSSKRSPYIVFPAGRDVTWNDLAHSWRIFSPNRDIEKIPAPLRSHISSPKSGVTTTVRHLILTPVKLSSQP</sequence>
<feature type="region of interest" description="Disordered" evidence="1">
    <location>
        <begin position="243"/>
        <end position="274"/>
    </location>
</feature>
<evidence type="ECO:0000313" key="3">
    <source>
        <dbReference type="EMBL" id="GBN53116.1"/>
    </source>
</evidence>
<proteinExistence type="predicted"/>
<evidence type="ECO:0000259" key="2">
    <source>
        <dbReference type="Pfam" id="PF13843"/>
    </source>
</evidence>
<dbReference type="InterPro" id="IPR029526">
    <property type="entry name" value="PGBD"/>
</dbReference>
<dbReference type="OrthoDB" id="122438at2759"/>
<feature type="region of interest" description="Disordered" evidence="1">
    <location>
        <begin position="330"/>
        <end position="352"/>
    </location>
</feature>
<protein>
    <submittedName>
        <fullName evidence="3">PiggyBac transposable element-derived protein 1</fullName>
    </submittedName>
</protein>
<comment type="caution">
    <text evidence="3">The sequence shown here is derived from an EMBL/GenBank/DDBJ whole genome shotgun (WGS) entry which is preliminary data.</text>
</comment>
<dbReference type="Proteomes" id="UP000499080">
    <property type="component" value="Unassembled WGS sequence"/>
</dbReference>
<feature type="region of interest" description="Disordered" evidence="1">
    <location>
        <begin position="373"/>
        <end position="393"/>
    </location>
</feature>
<dbReference type="PANTHER" id="PTHR47272:SF2">
    <property type="entry name" value="PIGGYBAC TRANSPOSABLE ELEMENT-DERIVED PROTEIN 3-LIKE"/>
    <property type="match status" value="1"/>
</dbReference>
<organism evidence="3 4">
    <name type="scientific">Araneus ventricosus</name>
    <name type="common">Orbweaver spider</name>
    <name type="synonym">Epeira ventricosa</name>
    <dbReference type="NCBI Taxonomy" id="182803"/>
    <lineage>
        <taxon>Eukaryota</taxon>
        <taxon>Metazoa</taxon>
        <taxon>Ecdysozoa</taxon>
        <taxon>Arthropoda</taxon>
        <taxon>Chelicerata</taxon>
        <taxon>Arachnida</taxon>
        <taxon>Araneae</taxon>
        <taxon>Araneomorphae</taxon>
        <taxon>Entelegynae</taxon>
        <taxon>Araneoidea</taxon>
        <taxon>Araneidae</taxon>
        <taxon>Araneus</taxon>
    </lineage>
</organism>
<evidence type="ECO:0000313" key="4">
    <source>
        <dbReference type="Proteomes" id="UP000499080"/>
    </source>
</evidence>
<reference evidence="3 4" key="1">
    <citation type="journal article" date="2019" name="Sci. Rep.">
        <title>Orb-weaving spider Araneus ventricosus genome elucidates the spidroin gene catalogue.</title>
        <authorList>
            <person name="Kono N."/>
            <person name="Nakamura H."/>
            <person name="Ohtoshi R."/>
            <person name="Moran D.A.P."/>
            <person name="Shinohara A."/>
            <person name="Yoshida Y."/>
            <person name="Fujiwara M."/>
            <person name="Mori M."/>
            <person name="Tomita M."/>
            <person name="Arakawa K."/>
        </authorList>
    </citation>
    <scope>NUCLEOTIDE SEQUENCE [LARGE SCALE GENOMIC DNA]</scope>
</reference>
<dbReference type="PANTHER" id="PTHR47272">
    <property type="entry name" value="DDE_TNP_1_7 DOMAIN-CONTAINING PROTEIN"/>
    <property type="match status" value="1"/>
</dbReference>
<dbReference type="Pfam" id="PF13843">
    <property type="entry name" value="DDE_Tnp_1_7"/>
    <property type="match status" value="1"/>
</dbReference>
<evidence type="ECO:0000256" key="1">
    <source>
        <dbReference type="SAM" id="MobiDB-lite"/>
    </source>
</evidence>
<gene>
    <name evidence="3" type="primary">PGBD1_6</name>
    <name evidence="3" type="ORF">AVEN_127303_1</name>
</gene>
<feature type="domain" description="PiggyBac transposable element-derived protein" evidence="2">
    <location>
        <begin position="3"/>
        <end position="202"/>
    </location>
</feature>